<dbReference type="GO" id="GO:0015074">
    <property type="term" value="P:DNA integration"/>
    <property type="evidence" value="ECO:0007669"/>
    <property type="project" value="InterPro"/>
</dbReference>
<comment type="caution">
    <text evidence="3">The sequence shown here is derived from an EMBL/GenBank/DDBJ whole genome shotgun (WGS) entry which is preliminary data.</text>
</comment>
<reference evidence="3" key="1">
    <citation type="submission" date="2021-02" db="EMBL/GenBank/DDBJ databases">
        <authorList>
            <person name="Nowell W R."/>
        </authorList>
    </citation>
    <scope>NUCLEOTIDE SEQUENCE</scope>
</reference>
<protein>
    <recommendedName>
        <fullName evidence="2">Integrase catalytic domain-containing protein</fullName>
    </recommendedName>
</protein>
<dbReference type="InterPro" id="IPR001584">
    <property type="entry name" value="Integrase_cat-core"/>
</dbReference>
<feature type="region of interest" description="Disordered" evidence="1">
    <location>
        <begin position="619"/>
        <end position="683"/>
    </location>
</feature>
<evidence type="ECO:0000313" key="4">
    <source>
        <dbReference type="EMBL" id="CAF4117375.1"/>
    </source>
</evidence>
<dbReference type="InterPro" id="IPR050951">
    <property type="entry name" value="Retrovirus_Pol_polyprotein"/>
</dbReference>
<evidence type="ECO:0000256" key="1">
    <source>
        <dbReference type="SAM" id="MobiDB-lite"/>
    </source>
</evidence>
<dbReference type="Gene3D" id="3.30.420.10">
    <property type="entry name" value="Ribonuclease H-like superfamily/Ribonuclease H"/>
    <property type="match status" value="1"/>
</dbReference>
<organism evidence="3 5">
    <name type="scientific">Didymodactylos carnosus</name>
    <dbReference type="NCBI Taxonomy" id="1234261"/>
    <lineage>
        <taxon>Eukaryota</taxon>
        <taxon>Metazoa</taxon>
        <taxon>Spiralia</taxon>
        <taxon>Gnathifera</taxon>
        <taxon>Rotifera</taxon>
        <taxon>Eurotatoria</taxon>
        <taxon>Bdelloidea</taxon>
        <taxon>Philodinida</taxon>
        <taxon>Philodinidae</taxon>
        <taxon>Didymodactylos</taxon>
    </lineage>
</organism>
<proteinExistence type="predicted"/>
<dbReference type="EMBL" id="CAJOBA010041616">
    <property type="protein sequence ID" value="CAF4117375.1"/>
    <property type="molecule type" value="Genomic_DNA"/>
</dbReference>
<feature type="compositionally biased region" description="Polar residues" evidence="1">
    <location>
        <begin position="452"/>
        <end position="467"/>
    </location>
</feature>
<dbReference type="Proteomes" id="UP000682733">
    <property type="component" value="Unassembled WGS sequence"/>
</dbReference>
<gene>
    <name evidence="3" type="ORF">OVA965_LOCUS28922</name>
    <name evidence="4" type="ORF">TMI583_LOCUS29686</name>
</gene>
<evidence type="ECO:0000259" key="2">
    <source>
        <dbReference type="PROSITE" id="PS50994"/>
    </source>
</evidence>
<dbReference type="PANTHER" id="PTHR37984">
    <property type="entry name" value="PROTEIN CBG26694"/>
    <property type="match status" value="1"/>
</dbReference>
<evidence type="ECO:0000313" key="3">
    <source>
        <dbReference type="EMBL" id="CAF1309659.1"/>
    </source>
</evidence>
<feature type="compositionally biased region" description="Basic residues" evidence="1">
    <location>
        <begin position="674"/>
        <end position="683"/>
    </location>
</feature>
<feature type="domain" description="Integrase catalytic" evidence="2">
    <location>
        <begin position="1"/>
        <end position="80"/>
    </location>
</feature>
<name>A0A8S2F2V2_9BILA</name>
<dbReference type="InterPro" id="IPR012337">
    <property type="entry name" value="RNaseH-like_sf"/>
</dbReference>
<dbReference type="PROSITE" id="PS50994">
    <property type="entry name" value="INTEGRASE"/>
    <property type="match status" value="1"/>
</dbReference>
<sequence length="683" mass="79107">MIDELFQQIGVTHLYSTPYHPQTNSQIERYNSTMDAKIAALSNEQNTDWDDQLPFVTFNYNTALHATTKQIPFEMMYGRSPILPFDHQDPTVSLTQDPEHCNKLNKYLSSLTEQAKQNISKSQQQYKQRYDANRSNPKYNIGDLILVKTLNPRHKFDIRHEGPFKIVQQLGPKTFIIEHVKKTTLQRQVTLQFLRLDQPSIILLVEVFHLPIAGSRKFSLIQDLFTIILATDKAIHTWGDIEELNKFVKYQLFTAEQILQPDAFDVQKEFKDDWLTNHPHRTIISTADEEECICHTCIGKQPNDPWSLQDALEYGCRLWLDKRMTLSPWNIGLDPMLFHLNEKQQEQRQAWILYAIKDCLAVELLMKAKANHPKPHLMQPSVRVPCEPPSEDESDIEAATPFTPVFPINCFSTPTVDPLVSPPFSLSVPLQIQPQHPPSSQQEPHYIDQTTSYEPISDDATPSTNDKSPPPSQFTIIIPEEYPFLLSASPPASSFENIQQPNSEPHLTSAVIQRLKPQLSELQKKRKNRQKTLKQRARKFATEIIRRNIYKLWSAKKIIEVLDRKGIPHSRVLTRVSPTTGTHHVFIGLQKPDDFQRWDKLTSDWFTEAHYNKVYLHHRRTSTSRDRSNRPDHSEAFDPRSRPTDRSFRSDHSHQPTPANPGEGTRTVTGSHRQQYKYHHKSR</sequence>
<accession>A0A8S2F2V2</accession>
<feature type="region of interest" description="Disordered" evidence="1">
    <location>
        <begin position="452"/>
        <end position="473"/>
    </location>
</feature>
<dbReference type="GO" id="GO:0003676">
    <property type="term" value="F:nucleic acid binding"/>
    <property type="evidence" value="ECO:0007669"/>
    <property type="project" value="InterPro"/>
</dbReference>
<dbReference type="Proteomes" id="UP000677228">
    <property type="component" value="Unassembled WGS sequence"/>
</dbReference>
<dbReference type="AlphaFoldDB" id="A0A8S2F2V2"/>
<evidence type="ECO:0000313" key="5">
    <source>
        <dbReference type="Proteomes" id="UP000677228"/>
    </source>
</evidence>
<dbReference type="EMBL" id="CAJNOK010020028">
    <property type="protein sequence ID" value="CAF1309659.1"/>
    <property type="molecule type" value="Genomic_DNA"/>
</dbReference>
<dbReference type="SUPFAM" id="SSF53098">
    <property type="entry name" value="Ribonuclease H-like"/>
    <property type="match status" value="1"/>
</dbReference>
<dbReference type="InterPro" id="IPR036397">
    <property type="entry name" value="RNaseH_sf"/>
</dbReference>
<dbReference type="PANTHER" id="PTHR37984:SF15">
    <property type="entry name" value="INTEGRASE CATALYTIC DOMAIN-CONTAINING PROTEIN"/>
    <property type="match status" value="1"/>
</dbReference>
<feature type="compositionally biased region" description="Basic and acidic residues" evidence="1">
    <location>
        <begin position="623"/>
        <end position="654"/>
    </location>
</feature>